<protein>
    <recommendedName>
        <fullName evidence="10">Phosphodiesterase</fullName>
        <ecNumber evidence="10">3.1.4.-</ecNumber>
    </recommendedName>
</protein>
<reference evidence="15" key="1">
    <citation type="submission" date="2023-07" db="EMBL/GenBank/DDBJ databases">
        <authorList>
            <consortium name="AG Swart"/>
            <person name="Singh M."/>
            <person name="Singh A."/>
            <person name="Seah K."/>
            <person name="Emmerich C."/>
        </authorList>
    </citation>
    <scope>NUCLEOTIDE SEQUENCE</scope>
    <source>
        <strain evidence="15">DP1</strain>
    </source>
</reference>
<feature type="region of interest" description="Disordered" evidence="12">
    <location>
        <begin position="1"/>
        <end position="46"/>
    </location>
</feature>
<dbReference type="Proteomes" id="UP001295684">
    <property type="component" value="Unassembled WGS sequence"/>
</dbReference>
<dbReference type="InterPro" id="IPR002073">
    <property type="entry name" value="PDEase_catalytic_dom"/>
</dbReference>
<dbReference type="PROSITE" id="PS51845">
    <property type="entry name" value="PDEASE_I_2"/>
    <property type="match status" value="1"/>
</dbReference>
<feature type="binding site" evidence="8">
    <location>
        <position position="465"/>
    </location>
    <ligand>
        <name>AMP</name>
        <dbReference type="ChEBI" id="CHEBI:456215"/>
    </ligand>
</feature>
<feature type="binding site" evidence="9">
    <location>
        <position position="575"/>
    </location>
    <ligand>
        <name>Zn(2+)</name>
        <dbReference type="ChEBI" id="CHEBI:29105"/>
        <label>1</label>
    </ligand>
</feature>
<evidence type="ECO:0000256" key="3">
    <source>
        <dbReference type="ARBA" id="ARBA00022723"/>
    </source>
</evidence>
<evidence type="ECO:0000313" key="15">
    <source>
        <dbReference type="EMBL" id="CAI2385122.1"/>
    </source>
</evidence>
<dbReference type="AlphaFoldDB" id="A0AAD1Y5R0"/>
<feature type="transmembrane region" description="Helical" evidence="13">
    <location>
        <begin position="111"/>
        <end position="133"/>
    </location>
</feature>
<evidence type="ECO:0000256" key="10">
    <source>
        <dbReference type="RuleBase" id="RU363067"/>
    </source>
</evidence>
<dbReference type="InterPro" id="IPR036971">
    <property type="entry name" value="PDEase_catalytic_dom_sf"/>
</dbReference>
<evidence type="ECO:0000256" key="5">
    <source>
        <dbReference type="ARBA" id="ARBA00022989"/>
    </source>
</evidence>
<keyword evidence="11" id="KW-0175">Coiled coil</keyword>
<keyword evidence="4 10" id="KW-0378">Hydrolase</keyword>
<dbReference type="InterPro" id="IPR023174">
    <property type="entry name" value="PDEase_CS"/>
</dbReference>
<keyword evidence="16" id="KW-1185">Reference proteome</keyword>
<evidence type="ECO:0000256" key="13">
    <source>
        <dbReference type="SAM" id="Phobius"/>
    </source>
</evidence>
<feature type="compositionally biased region" description="Basic and acidic residues" evidence="12">
    <location>
        <begin position="720"/>
        <end position="736"/>
    </location>
</feature>
<dbReference type="EMBL" id="CAMPGE010027499">
    <property type="protein sequence ID" value="CAI2385122.1"/>
    <property type="molecule type" value="Genomic_DNA"/>
</dbReference>
<dbReference type="GO" id="GO:0007165">
    <property type="term" value="P:signal transduction"/>
    <property type="evidence" value="ECO:0007669"/>
    <property type="project" value="InterPro"/>
</dbReference>
<feature type="binding site" evidence="9">
    <location>
        <position position="465"/>
    </location>
    <ligand>
        <name>Zn(2+)</name>
        <dbReference type="ChEBI" id="CHEBI:29105"/>
        <label>2</label>
    </ligand>
</feature>
<dbReference type="Pfam" id="PF00233">
    <property type="entry name" value="PDEase_I"/>
    <property type="match status" value="1"/>
</dbReference>
<evidence type="ECO:0000256" key="1">
    <source>
        <dbReference type="ARBA" id="ARBA00004141"/>
    </source>
</evidence>
<dbReference type="GO" id="GO:0016020">
    <property type="term" value="C:membrane"/>
    <property type="evidence" value="ECO:0007669"/>
    <property type="project" value="UniProtKB-SubCell"/>
</dbReference>
<dbReference type="GO" id="GO:0004114">
    <property type="term" value="F:3',5'-cyclic-nucleotide phosphodiesterase activity"/>
    <property type="evidence" value="ECO:0007669"/>
    <property type="project" value="InterPro"/>
</dbReference>
<feature type="region of interest" description="Disordered" evidence="12">
    <location>
        <begin position="688"/>
        <end position="736"/>
    </location>
</feature>
<name>A0AAD1Y5R0_EUPCR</name>
<dbReference type="GO" id="GO:0046872">
    <property type="term" value="F:metal ion binding"/>
    <property type="evidence" value="ECO:0007669"/>
    <property type="project" value="UniProtKB-KW"/>
</dbReference>
<feature type="binding site" evidence="8">
    <location>
        <position position="575"/>
    </location>
    <ligand>
        <name>AMP</name>
        <dbReference type="ChEBI" id="CHEBI:456215"/>
    </ligand>
</feature>
<accession>A0AAD1Y5R0</accession>
<dbReference type="PROSITE" id="PS00126">
    <property type="entry name" value="PDEASE_I_1"/>
    <property type="match status" value="1"/>
</dbReference>
<organism evidence="15 16">
    <name type="scientific">Euplotes crassus</name>
    <dbReference type="NCBI Taxonomy" id="5936"/>
    <lineage>
        <taxon>Eukaryota</taxon>
        <taxon>Sar</taxon>
        <taxon>Alveolata</taxon>
        <taxon>Ciliophora</taxon>
        <taxon>Intramacronucleata</taxon>
        <taxon>Spirotrichea</taxon>
        <taxon>Hypotrichia</taxon>
        <taxon>Euplotida</taxon>
        <taxon>Euplotidae</taxon>
        <taxon>Moneuplotes</taxon>
    </lineage>
</organism>
<evidence type="ECO:0000256" key="12">
    <source>
        <dbReference type="SAM" id="MobiDB-lite"/>
    </source>
</evidence>
<feature type="binding site" evidence="8">
    <location>
        <begin position="422"/>
        <end position="426"/>
    </location>
    <ligand>
        <name>AMP</name>
        <dbReference type="ChEBI" id="CHEBI:456215"/>
    </ligand>
</feature>
<comment type="caution">
    <text evidence="15">The sequence shown here is derived from an EMBL/GenBank/DDBJ whole genome shotgun (WGS) entry which is preliminary data.</text>
</comment>
<evidence type="ECO:0000259" key="14">
    <source>
        <dbReference type="PROSITE" id="PS51845"/>
    </source>
</evidence>
<dbReference type="SUPFAM" id="SSF109604">
    <property type="entry name" value="HD-domain/PDEase-like"/>
    <property type="match status" value="1"/>
</dbReference>
<comment type="similarity">
    <text evidence="10">Belongs to the cyclic nucleotide phosphodiesterase family.</text>
</comment>
<dbReference type="InterPro" id="IPR027359">
    <property type="entry name" value="Volt_channel_dom_sf"/>
</dbReference>
<evidence type="ECO:0000256" key="6">
    <source>
        <dbReference type="ARBA" id="ARBA00023136"/>
    </source>
</evidence>
<feature type="compositionally biased region" description="Basic and acidic residues" evidence="12">
    <location>
        <begin position="1"/>
        <end position="11"/>
    </location>
</feature>
<proteinExistence type="inferred from homology"/>
<feature type="domain" description="PDEase" evidence="14">
    <location>
        <begin position="342"/>
        <end position="669"/>
    </location>
</feature>
<evidence type="ECO:0000313" key="16">
    <source>
        <dbReference type="Proteomes" id="UP001295684"/>
    </source>
</evidence>
<sequence>MDKFNPRRYSEAPKSAFNQLKLESSPRKKNNDDINDSSDSSLDEFTGNTKLKLPGVCAKSEKPRSVNLNIPSCKRSSIAPRRNIMSMQSSEFEEEDIRGVRKSLAKELQIPWLNISRAALIVLYCALTTIMSSLNEDLDKDSNDIILHSLESIFIALFVLEIVLFKYAFKKKYYENKFNIVNSILVAAIFLLWILDIAISNYTISVLLRVRGSLRLVYIPVIIEHIHHHIKKVRGREYMLENGDHPTTDSIVQILMRNIEIIDDDKVNSDLKYCMKHIAKGDLDKGSEVDLQVQELSSLKRKRDRINPREEHAWIRSFSNVFSLRRETNESGTIIMSVTNNHNLDSLLDVKFNITEMMEKLETMEFDIFDFKEKTHNRELTTVASLLLNKHSLYNELGIQPNQFLILLDKIASGYDSKVPYHNSTHAADVCQTLYCFIIKGNWISLSQLGNLDLLSMILGAAVHDYEHPGVNNLYLINSADKLAIRYNDESVLESHHIAAASDLLKTPQYNVFRKMDDEERKEIRKRMVHMVLATDMSKHFKDLGTFKSKINSGSLDPIDKDLHLCLGMGMHLADISNPTKPWHLTQKWIELLFDEFFKQGDKEKKFKYPISDLMDRKSVNIAKAQLGFIDVIVLPSYECFSNFLKSLKENIKNTKKNRANWEAKIDEYQERMKCEKRAPSRGEVIEEVKELSDEESESNKILSMGDSINQEKTISKQLDGSKSESDFHQESSFEM</sequence>
<evidence type="ECO:0000256" key="9">
    <source>
        <dbReference type="PIRSR" id="PIRSR623088-3"/>
    </source>
</evidence>
<dbReference type="Gene3D" id="1.20.120.350">
    <property type="entry name" value="Voltage-gated potassium channels. Chain C"/>
    <property type="match status" value="1"/>
</dbReference>
<evidence type="ECO:0000256" key="7">
    <source>
        <dbReference type="PIRSR" id="PIRSR623088-1"/>
    </source>
</evidence>
<gene>
    <name evidence="15" type="ORF">ECRASSUSDP1_LOCUS26667</name>
</gene>
<feature type="active site" description="Proton donor" evidence="7">
    <location>
        <position position="422"/>
    </location>
</feature>
<evidence type="ECO:0000256" key="8">
    <source>
        <dbReference type="PIRSR" id="PIRSR623088-2"/>
    </source>
</evidence>
<keyword evidence="3 9" id="KW-0479">Metal-binding</keyword>
<dbReference type="EC" id="3.1.4.-" evidence="10"/>
<feature type="binding site" evidence="8">
    <location>
        <position position="626"/>
    </location>
    <ligand>
        <name>AMP</name>
        <dbReference type="ChEBI" id="CHEBI:456215"/>
    </ligand>
</feature>
<feature type="compositionally biased region" description="Polar residues" evidence="12">
    <location>
        <begin position="707"/>
        <end position="719"/>
    </location>
</feature>
<comment type="cofactor">
    <cofactor evidence="10">
        <name>a divalent metal cation</name>
        <dbReference type="ChEBI" id="CHEBI:60240"/>
    </cofactor>
    <text evidence="10">Binds 2 divalent metal cations per subunit. Site 1 may preferentially bind zinc ions, while site 2 has a preference for magnesium and/or manganese ions.</text>
</comment>
<evidence type="ECO:0000256" key="11">
    <source>
        <dbReference type="SAM" id="Coils"/>
    </source>
</evidence>
<feature type="binding site" evidence="9">
    <location>
        <position position="464"/>
    </location>
    <ligand>
        <name>Zn(2+)</name>
        <dbReference type="ChEBI" id="CHEBI:29105"/>
        <label>1</label>
    </ligand>
</feature>
<comment type="subcellular location">
    <subcellularLocation>
        <location evidence="1">Membrane</location>
        <topology evidence="1">Multi-pass membrane protein</topology>
    </subcellularLocation>
</comment>
<keyword evidence="5 13" id="KW-1133">Transmembrane helix</keyword>
<feature type="binding site" evidence="9">
    <location>
        <position position="465"/>
    </location>
    <ligand>
        <name>Zn(2+)</name>
        <dbReference type="ChEBI" id="CHEBI:29105"/>
        <label>1</label>
    </ligand>
</feature>
<feature type="transmembrane region" description="Helical" evidence="13">
    <location>
        <begin position="180"/>
        <end position="199"/>
    </location>
</feature>
<evidence type="ECO:0000256" key="2">
    <source>
        <dbReference type="ARBA" id="ARBA00022692"/>
    </source>
</evidence>
<evidence type="ECO:0000256" key="4">
    <source>
        <dbReference type="ARBA" id="ARBA00022801"/>
    </source>
</evidence>
<feature type="binding site" evidence="9">
    <location>
        <position position="426"/>
    </location>
    <ligand>
        <name>Zn(2+)</name>
        <dbReference type="ChEBI" id="CHEBI:29105"/>
        <label>1</label>
    </ligand>
</feature>
<keyword evidence="6 13" id="KW-0472">Membrane</keyword>
<keyword evidence="2 13" id="KW-0812">Transmembrane</keyword>
<feature type="coiled-coil region" evidence="11">
    <location>
        <begin position="645"/>
        <end position="679"/>
    </location>
</feature>
<dbReference type="PANTHER" id="PTHR11347">
    <property type="entry name" value="CYCLIC NUCLEOTIDE PHOSPHODIESTERASE"/>
    <property type="match status" value="1"/>
</dbReference>
<feature type="transmembrane region" description="Helical" evidence="13">
    <location>
        <begin position="145"/>
        <end position="168"/>
    </location>
</feature>
<dbReference type="InterPro" id="IPR023088">
    <property type="entry name" value="PDEase"/>
</dbReference>
<dbReference type="PRINTS" id="PR00387">
    <property type="entry name" value="PDIESTERASE1"/>
</dbReference>
<dbReference type="Gene3D" id="1.10.1300.10">
    <property type="entry name" value="3'5'-cyclic nucleotide phosphodiesterase, catalytic domain"/>
    <property type="match status" value="1"/>
</dbReference>